<protein>
    <submittedName>
        <fullName evidence="1">Uncharacterized protein</fullName>
    </submittedName>
</protein>
<dbReference type="AlphaFoldDB" id="A0A0C3P9P5"/>
<sequence length="108" mass="11658">LSTIFYLSYLVFEYPQNLALQHFPVGEWMRCVARLLACHACTDTCLASTSSSGALRSAATPLVSILSDDCLSSAHPRDERHGSVGFPLSALAASTDLFSHSPDYLGLH</sequence>
<keyword evidence="2" id="KW-1185">Reference proteome</keyword>
<feature type="non-terminal residue" evidence="1">
    <location>
        <position position="1"/>
    </location>
</feature>
<proteinExistence type="predicted"/>
<gene>
    <name evidence="1" type="ORF">PHLGIDRAFT_80589</name>
</gene>
<evidence type="ECO:0000313" key="2">
    <source>
        <dbReference type="Proteomes" id="UP000053257"/>
    </source>
</evidence>
<evidence type="ECO:0000313" key="1">
    <source>
        <dbReference type="EMBL" id="KIP01428.1"/>
    </source>
</evidence>
<accession>A0A0C3P9P5</accession>
<dbReference type="HOGENOM" id="CLU_2203303_0_0_1"/>
<dbReference type="Proteomes" id="UP000053257">
    <property type="component" value="Unassembled WGS sequence"/>
</dbReference>
<dbReference type="STRING" id="745531.A0A0C3P9P5"/>
<name>A0A0C3P9P5_PHLG1</name>
<organism evidence="1 2">
    <name type="scientific">Phlebiopsis gigantea (strain 11061_1 CR5-6)</name>
    <name type="common">White-rot fungus</name>
    <name type="synonym">Peniophora gigantea</name>
    <dbReference type="NCBI Taxonomy" id="745531"/>
    <lineage>
        <taxon>Eukaryota</taxon>
        <taxon>Fungi</taxon>
        <taxon>Dikarya</taxon>
        <taxon>Basidiomycota</taxon>
        <taxon>Agaricomycotina</taxon>
        <taxon>Agaricomycetes</taxon>
        <taxon>Polyporales</taxon>
        <taxon>Phanerochaetaceae</taxon>
        <taxon>Phlebiopsis</taxon>
    </lineage>
</organism>
<dbReference type="EMBL" id="KN840792">
    <property type="protein sequence ID" value="KIP01428.1"/>
    <property type="molecule type" value="Genomic_DNA"/>
</dbReference>
<reference evidence="1 2" key="1">
    <citation type="journal article" date="2014" name="PLoS Genet.">
        <title>Analysis of the Phlebiopsis gigantea genome, transcriptome and secretome provides insight into its pioneer colonization strategies of wood.</title>
        <authorList>
            <person name="Hori C."/>
            <person name="Ishida T."/>
            <person name="Igarashi K."/>
            <person name="Samejima M."/>
            <person name="Suzuki H."/>
            <person name="Master E."/>
            <person name="Ferreira P."/>
            <person name="Ruiz-Duenas F.J."/>
            <person name="Held B."/>
            <person name="Canessa P."/>
            <person name="Larrondo L.F."/>
            <person name="Schmoll M."/>
            <person name="Druzhinina I.S."/>
            <person name="Kubicek C.P."/>
            <person name="Gaskell J.A."/>
            <person name="Kersten P."/>
            <person name="St John F."/>
            <person name="Glasner J."/>
            <person name="Sabat G."/>
            <person name="Splinter BonDurant S."/>
            <person name="Syed K."/>
            <person name="Yadav J."/>
            <person name="Mgbeahuruike A.C."/>
            <person name="Kovalchuk A."/>
            <person name="Asiegbu F.O."/>
            <person name="Lackner G."/>
            <person name="Hoffmeister D."/>
            <person name="Rencoret J."/>
            <person name="Gutierrez A."/>
            <person name="Sun H."/>
            <person name="Lindquist E."/>
            <person name="Barry K."/>
            <person name="Riley R."/>
            <person name="Grigoriev I.V."/>
            <person name="Henrissat B."/>
            <person name="Kues U."/>
            <person name="Berka R.M."/>
            <person name="Martinez A.T."/>
            <person name="Covert S.F."/>
            <person name="Blanchette R.A."/>
            <person name="Cullen D."/>
        </authorList>
    </citation>
    <scope>NUCLEOTIDE SEQUENCE [LARGE SCALE GENOMIC DNA]</scope>
    <source>
        <strain evidence="1 2">11061_1 CR5-6</strain>
    </source>
</reference>
<dbReference type="OrthoDB" id="3024228at2759"/>